<dbReference type="SUPFAM" id="SSF69318">
    <property type="entry name" value="Integrin alpha N-terminal domain"/>
    <property type="match status" value="1"/>
</dbReference>
<feature type="domain" description="FAM234A/B beta-propeller" evidence="5">
    <location>
        <begin position="62"/>
        <end position="370"/>
    </location>
</feature>
<evidence type="ECO:0000313" key="7">
    <source>
        <dbReference type="Proteomes" id="UP001403385"/>
    </source>
</evidence>
<dbReference type="InterPro" id="IPR028994">
    <property type="entry name" value="Integrin_alpha_N"/>
</dbReference>
<dbReference type="RefSeq" id="WP_346822181.1">
    <property type="nucleotide sequence ID" value="NZ_JBDKWZ010000008.1"/>
</dbReference>
<protein>
    <submittedName>
        <fullName evidence="6">PQQ-binding-like beta-propeller repeat protein</fullName>
    </submittedName>
</protein>
<dbReference type="Proteomes" id="UP001403385">
    <property type="component" value="Unassembled WGS sequence"/>
</dbReference>
<dbReference type="Pfam" id="PF23727">
    <property type="entry name" value="Beta-prop_FAM234A_B"/>
    <property type="match status" value="1"/>
</dbReference>
<gene>
    <name evidence="6" type="ORF">AAG747_15890</name>
</gene>
<keyword evidence="3" id="KW-1133">Transmembrane helix</keyword>
<dbReference type="PANTHER" id="PTHR21419">
    <property type="match status" value="1"/>
</dbReference>
<dbReference type="AlphaFoldDB" id="A0AAW9S8R2"/>
<dbReference type="PANTHER" id="PTHR21419:SF30">
    <property type="entry name" value="IG-LIKE DOMAIN-CONTAINING PROTEIN"/>
    <property type="match status" value="1"/>
</dbReference>
<accession>A0AAW9S8R2</accession>
<dbReference type="EMBL" id="JBDKWZ010000008">
    <property type="protein sequence ID" value="MEN7549406.1"/>
    <property type="molecule type" value="Genomic_DNA"/>
</dbReference>
<evidence type="ECO:0000313" key="6">
    <source>
        <dbReference type="EMBL" id="MEN7549406.1"/>
    </source>
</evidence>
<name>A0AAW9S8R2_9BACT</name>
<dbReference type="InterPro" id="IPR015943">
    <property type="entry name" value="WD40/YVTN_repeat-like_dom_sf"/>
</dbReference>
<evidence type="ECO:0000256" key="3">
    <source>
        <dbReference type="ARBA" id="ARBA00022989"/>
    </source>
</evidence>
<dbReference type="InterPro" id="IPR045232">
    <property type="entry name" value="FAM234"/>
</dbReference>
<evidence type="ECO:0000259" key="5">
    <source>
        <dbReference type="Pfam" id="PF23727"/>
    </source>
</evidence>
<keyword evidence="7" id="KW-1185">Reference proteome</keyword>
<proteinExistence type="predicted"/>
<keyword evidence="2" id="KW-0812">Transmembrane</keyword>
<dbReference type="GO" id="GO:0016020">
    <property type="term" value="C:membrane"/>
    <property type="evidence" value="ECO:0007669"/>
    <property type="project" value="UniProtKB-SubCell"/>
</dbReference>
<evidence type="ECO:0000256" key="2">
    <source>
        <dbReference type="ARBA" id="ARBA00022692"/>
    </source>
</evidence>
<evidence type="ECO:0000256" key="4">
    <source>
        <dbReference type="ARBA" id="ARBA00023136"/>
    </source>
</evidence>
<dbReference type="Gene3D" id="2.130.10.10">
    <property type="entry name" value="YVTN repeat-like/Quinoprotein amine dehydrogenase"/>
    <property type="match status" value="1"/>
</dbReference>
<sequence length="491" mass="53951">MKILPLYLWCLALGVMPLTLQGQKSWSVQLPGIGTFSSPRVADLNQDGVGDIILGAGRKEFQACDSAMIALDGRHGKLLWQVSAKDQIFGSAALKDLNGDGIPDILIGGRSAELKAIHGKTGELLWQFSPENTSKTSSHKWYNFYNPQWIPDQNQDGLEEVLISNGGDVMAAAYDPDRPPGYLLVLSGKDGRLLAQAEMPDGKETYMSVAITPANREGDYKVIFGTGGETVGGNLYVGLLSQILKGDLSEAKLLDSSPAKGYIAPPVWVDINQDQVPDILANSVDGRLLAFDGKTYQALWSVHMPNTEAYSSIATGYFTKDSIPDFFVSYAQGAWPKLEWCKQFMVNGQTGKLEFVDSLGFYQTSTPVAADITKDGRDEAFLSVNIKSVDEQNLRTYFYNVLVFINFSNRELVQVGPVFDGSNISSTPWLGDLDQDGFMDIIYCHATNTESTYTFDGLQINRIATEYPMPAKLPWGAYMGSAYDGVFYRDQ</sequence>
<reference evidence="6 7" key="1">
    <citation type="submission" date="2024-04" db="EMBL/GenBank/DDBJ databases">
        <title>Novel genus in family Flammeovirgaceae.</title>
        <authorList>
            <person name="Nguyen T.H."/>
            <person name="Vuong T.Q."/>
            <person name="Le H."/>
            <person name="Kim S.-G."/>
        </authorList>
    </citation>
    <scope>NUCLEOTIDE SEQUENCE [LARGE SCALE GENOMIC DNA]</scope>
    <source>
        <strain evidence="6 7">JCM 23209</strain>
    </source>
</reference>
<dbReference type="InterPro" id="IPR055409">
    <property type="entry name" value="Beta-prop_FAM234A_B"/>
</dbReference>
<comment type="caution">
    <text evidence="6">The sequence shown here is derived from an EMBL/GenBank/DDBJ whole genome shotgun (WGS) entry which is preliminary data.</text>
</comment>
<organism evidence="6 7">
    <name type="scientific">Rapidithrix thailandica</name>
    <dbReference type="NCBI Taxonomy" id="413964"/>
    <lineage>
        <taxon>Bacteria</taxon>
        <taxon>Pseudomonadati</taxon>
        <taxon>Bacteroidota</taxon>
        <taxon>Cytophagia</taxon>
        <taxon>Cytophagales</taxon>
        <taxon>Flammeovirgaceae</taxon>
        <taxon>Rapidithrix</taxon>
    </lineage>
</organism>
<keyword evidence="4" id="KW-0472">Membrane</keyword>
<evidence type="ECO:0000256" key="1">
    <source>
        <dbReference type="ARBA" id="ARBA00004167"/>
    </source>
</evidence>
<comment type="subcellular location">
    <subcellularLocation>
        <location evidence="1">Membrane</location>
        <topology evidence="1">Single-pass membrane protein</topology>
    </subcellularLocation>
</comment>